<evidence type="ECO:0000313" key="12">
    <source>
        <dbReference type="Proteomes" id="UP000283210"/>
    </source>
</evidence>
<keyword evidence="3" id="KW-0813">Transport</keyword>
<feature type="transmembrane region" description="Helical" evidence="10">
    <location>
        <begin position="131"/>
        <end position="151"/>
    </location>
</feature>
<keyword evidence="5 10" id="KW-1133">Transmembrane helix</keyword>
<feature type="transmembrane region" description="Helical" evidence="10">
    <location>
        <begin position="62"/>
        <end position="81"/>
    </location>
</feature>
<reference evidence="11 12" key="1">
    <citation type="submission" date="2018-11" db="EMBL/GenBank/DDBJ databases">
        <authorList>
            <person name="Lopez-Roques C."/>
            <person name="Donnadieu C."/>
            <person name="Bouchez O."/>
            <person name="Klopp C."/>
            <person name="Cabau C."/>
            <person name="Zahm M."/>
        </authorList>
    </citation>
    <scope>NUCLEOTIDE SEQUENCE [LARGE SCALE GENOMIC DNA]</scope>
    <source>
        <strain evidence="11">RS831</strain>
        <tissue evidence="11">Whole body</tissue>
    </source>
</reference>
<evidence type="ECO:0000256" key="7">
    <source>
        <dbReference type="ARBA" id="ARBA00023136"/>
    </source>
</evidence>
<comment type="similarity">
    <text evidence="2">Belongs to the CALHM family.</text>
</comment>
<dbReference type="InterPro" id="IPR029569">
    <property type="entry name" value="CALHM"/>
</dbReference>
<dbReference type="Proteomes" id="UP000283210">
    <property type="component" value="Chromosome 6"/>
</dbReference>
<feature type="compositionally biased region" description="Basic and acidic residues" evidence="9">
    <location>
        <begin position="162"/>
        <end position="182"/>
    </location>
</feature>
<protein>
    <submittedName>
        <fullName evidence="11">Uncharacterized protein</fullName>
    </submittedName>
</protein>
<dbReference type="GO" id="GO:0034220">
    <property type="term" value="P:monoatomic ion transmembrane transport"/>
    <property type="evidence" value="ECO:0007669"/>
    <property type="project" value="UniProtKB-KW"/>
</dbReference>
<evidence type="ECO:0000256" key="6">
    <source>
        <dbReference type="ARBA" id="ARBA00023065"/>
    </source>
</evidence>
<keyword evidence="4 10" id="KW-0812">Transmembrane</keyword>
<dbReference type="GO" id="GO:0016020">
    <property type="term" value="C:membrane"/>
    <property type="evidence" value="ECO:0007669"/>
    <property type="project" value="UniProtKB-SubCell"/>
</dbReference>
<evidence type="ECO:0000313" key="11">
    <source>
        <dbReference type="EMBL" id="RVE71673.1"/>
    </source>
</evidence>
<evidence type="ECO:0000256" key="3">
    <source>
        <dbReference type="ARBA" id="ARBA00022448"/>
    </source>
</evidence>
<dbReference type="GO" id="GO:1904669">
    <property type="term" value="P:ATP export"/>
    <property type="evidence" value="ECO:0007669"/>
    <property type="project" value="UniProtKB-ARBA"/>
</dbReference>
<proteinExistence type="inferred from homology"/>
<keyword evidence="12" id="KW-1185">Reference proteome</keyword>
<accession>A0A3S2MQ38</accession>
<reference evidence="11 12" key="2">
    <citation type="submission" date="2019-01" db="EMBL/GenBank/DDBJ databases">
        <title>A chromosome length genome reference of the Java medaka (oryzias javanicus).</title>
        <authorList>
            <person name="Herpin A."/>
            <person name="Takehana Y."/>
            <person name="Naruse K."/>
            <person name="Ansai S."/>
            <person name="Kawaguchi M."/>
        </authorList>
    </citation>
    <scope>NUCLEOTIDE SEQUENCE [LARGE SCALE GENOMIC DNA]</scope>
    <source>
        <strain evidence="11">RS831</strain>
        <tissue evidence="11">Whole body</tissue>
    </source>
</reference>
<organism evidence="11 12">
    <name type="scientific">Oryzias javanicus</name>
    <name type="common">Javanese ricefish</name>
    <name type="synonym">Aplocheilus javanicus</name>
    <dbReference type="NCBI Taxonomy" id="123683"/>
    <lineage>
        <taxon>Eukaryota</taxon>
        <taxon>Metazoa</taxon>
        <taxon>Chordata</taxon>
        <taxon>Craniata</taxon>
        <taxon>Vertebrata</taxon>
        <taxon>Euteleostomi</taxon>
        <taxon>Actinopterygii</taxon>
        <taxon>Neopterygii</taxon>
        <taxon>Teleostei</taxon>
        <taxon>Neoteleostei</taxon>
        <taxon>Acanthomorphata</taxon>
        <taxon>Ovalentaria</taxon>
        <taxon>Atherinomorphae</taxon>
        <taxon>Beloniformes</taxon>
        <taxon>Adrianichthyidae</taxon>
        <taxon>Oryziinae</taxon>
        <taxon>Oryzias</taxon>
    </lineage>
</organism>
<feature type="region of interest" description="Disordered" evidence="9">
    <location>
        <begin position="159"/>
        <end position="182"/>
    </location>
</feature>
<keyword evidence="8" id="KW-0407">Ion channel</keyword>
<evidence type="ECO:0000256" key="8">
    <source>
        <dbReference type="ARBA" id="ARBA00023303"/>
    </source>
</evidence>
<evidence type="ECO:0000256" key="10">
    <source>
        <dbReference type="SAM" id="Phobius"/>
    </source>
</evidence>
<name>A0A3S2MQ38_ORYJA</name>
<evidence type="ECO:0000256" key="9">
    <source>
        <dbReference type="SAM" id="MobiDB-lite"/>
    </source>
</evidence>
<evidence type="ECO:0000256" key="5">
    <source>
        <dbReference type="ARBA" id="ARBA00022989"/>
    </source>
</evidence>
<evidence type="ECO:0000256" key="2">
    <source>
        <dbReference type="ARBA" id="ARBA00008497"/>
    </source>
</evidence>
<dbReference type="OrthoDB" id="8940158at2759"/>
<gene>
    <name evidence="11" type="ORF">OJAV_G00054300</name>
</gene>
<evidence type="ECO:0000256" key="1">
    <source>
        <dbReference type="ARBA" id="ARBA00004141"/>
    </source>
</evidence>
<feature type="transmembrane region" description="Helical" evidence="10">
    <location>
        <begin position="18"/>
        <end position="41"/>
    </location>
</feature>
<dbReference type="Pfam" id="PF14798">
    <property type="entry name" value="Ca_hom_mod"/>
    <property type="match status" value="1"/>
</dbReference>
<dbReference type="AlphaFoldDB" id="A0A3S2MQ38"/>
<comment type="subcellular location">
    <subcellularLocation>
        <location evidence="1">Membrane</location>
        <topology evidence="1">Multi-pass membrane protein</topology>
    </subcellularLocation>
</comment>
<keyword evidence="7 10" id="KW-0472">Membrane</keyword>
<keyword evidence="6" id="KW-0406">Ion transport</keyword>
<evidence type="ECO:0000256" key="4">
    <source>
        <dbReference type="ARBA" id="ARBA00022692"/>
    </source>
</evidence>
<sequence length="182" mass="21063">MLELNFVCPCYGLERNQSLIFCFIFVPAVIFFILMYIYYVLNLGCSINRKNCCCCKCNWCGWNLCMHCFVPPIVWIILMLLDGRYIACAFTDWSGHYEVADGGGLMRWCKSDHNTDETLRRTEELYTTSQWYGFGGCFVLGLILCTGYCCCYEPRGQNPNHQDPEQQDGERVGEEMRQISPP</sequence>
<dbReference type="EMBL" id="CM012442">
    <property type="protein sequence ID" value="RVE71673.1"/>
    <property type="molecule type" value="Genomic_DNA"/>
</dbReference>